<evidence type="ECO:0000259" key="4">
    <source>
        <dbReference type="PROSITE" id="PS51736"/>
    </source>
</evidence>
<evidence type="ECO:0000313" key="7">
    <source>
        <dbReference type="Proteomes" id="UP000623010"/>
    </source>
</evidence>
<evidence type="ECO:0000313" key="6">
    <source>
        <dbReference type="EMBL" id="GGZ94540.1"/>
    </source>
</evidence>
<dbReference type="Proteomes" id="UP000623010">
    <property type="component" value="Unassembled WGS sequence"/>
</dbReference>
<evidence type="ECO:0000256" key="2">
    <source>
        <dbReference type="ARBA" id="ARBA00023172"/>
    </source>
</evidence>
<dbReference type="InterPro" id="IPR038109">
    <property type="entry name" value="DNA_bind_recomb_sf"/>
</dbReference>
<reference evidence="6" key="1">
    <citation type="journal article" date="2014" name="Int. J. Syst. Evol. Microbiol.">
        <title>Complete genome sequence of Corynebacterium casei LMG S-19264T (=DSM 44701T), isolated from a smear-ripened cheese.</title>
        <authorList>
            <consortium name="US DOE Joint Genome Institute (JGI-PGF)"/>
            <person name="Walter F."/>
            <person name="Albersmeier A."/>
            <person name="Kalinowski J."/>
            <person name="Ruckert C."/>
        </authorList>
    </citation>
    <scope>NUCLEOTIDE SEQUENCE</scope>
    <source>
        <strain evidence="6">JCM 5016</strain>
    </source>
</reference>
<dbReference type="Pfam" id="PF13408">
    <property type="entry name" value="Zn_ribbon_recom"/>
    <property type="match status" value="1"/>
</dbReference>
<dbReference type="InterPro" id="IPR006119">
    <property type="entry name" value="Resolv_N"/>
</dbReference>
<evidence type="ECO:0000256" key="3">
    <source>
        <dbReference type="SAM" id="Coils"/>
    </source>
</evidence>
<organism evidence="6 7">
    <name type="scientific">Streptomyces echinoruber</name>
    <dbReference type="NCBI Taxonomy" id="68898"/>
    <lineage>
        <taxon>Bacteria</taxon>
        <taxon>Bacillati</taxon>
        <taxon>Actinomycetota</taxon>
        <taxon>Actinomycetes</taxon>
        <taxon>Kitasatosporales</taxon>
        <taxon>Streptomycetaceae</taxon>
        <taxon>Streptomyces</taxon>
    </lineage>
</organism>
<sequence>MDYRTIRAMISNPRVLGAIRLSLLKDDTTSPEKQRHAVEHWAAGPAVDGRIAGWAEDLDVSGAMHPFKRPGLGPWFNERADEWDVLAVWKLDRLSRKAGHFAEVFEWCQKHGKSIVSVTEGIDMSTPMGKMFAQIIAAFAEGELDTIRARALSGSAARKAKGVWIGGVEPFGYRFERQEGGGKKLVPDPSYAKLFREIVERLKGDWSSYKIAVDLNKRGVPTWRDHLRIVKGEEPRGVAWTANAIRAIVMNPTVAGIYTYKGENVVDENGENVRITDEPLMEFAEWSEFVAALKSDRPARRSTPSRSMLGGVATCQGCGARMSSNKKTKPNGRVHHYYACNNVNTGTCPNPGRIRRDDLDAAVGTFVKVTLGPLPVMERTGNSISQAKTELAEAEATLDRLEADYLAGRFKTDVQIERYWGQHEFQSAKVERLREEIKAAEDAPAWKETGRTYSEEWATKDDEQKRVFLQRHGITVTVGATEDGSRRVICKMPELAEIAKETGLRVPEGYWLIKPEAEYILPKQKAYKRK</sequence>
<dbReference type="EMBL" id="BMWH01000014">
    <property type="protein sequence ID" value="GGZ94540.1"/>
    <property type="molecule type" value="Genomic_DNA"/>
</dbReference>
<dbReference type="PROSITE" id="PS51737">
    <property type="entry name" value="RECOMBINASE_DNA_BIND"/>
    <property type="match status" value="1"/>
</dbReference>
<dbReference type="GO" id="GO:0000150">
    <property type="term" value="F:DNA strand exchange activity"/>
    <property type="evidence" value="ECO:0007669"/>
    <property type="project" value="InterPro"/>
</dbReference>
<gene>
    <name evidence="6" type="ORF">GCM10010389_36800</name>
</gene>
<dbReference type="SUPFAM" id="SSF53041">
    <property type="entry name" value="Resolvase-like"/>
    <property type="match status" value="1"/>
</dbReference>
<dbReference type="InterPro" id="IPR036162">
    <property type="entry name" value="Resolvase-like_N_sf"/>
</dbReference>
<name>A0A918RDR0_9ACTN</name>
<keyword evidence="3" id="KW-0175">Coiled coil</keyword>
<dbReference type="PANTHER" id="PTHR30461:SF2">
    <property type="entry name" value="SERINE RECOMBINASE PINE-RELATED"/>
    <property type="match status" value="1"/>
</dbReference>
<keyword evidence="2" id="KW-0233">DNA recombination</keyword>
<protein>
    <submittedName>
        <fullName evidence="6">Integrase</fullName>
    </submittedName>
</protein>
<dbReference type="SMART" id="SM00857">
    <property type="entry name" value="Resolvase"/>
    <property type="match status" value="1"/>
</dbReference>
<evidence type="ECO:0000256" key="1">
    <source>
        <dbReference type="ARBA" id="ARBA00023125"/>
    </source>
</evidence>
<dbReference type="AlphaFoldDB" id="A0A918RDR0"/>
<dbReference type="GO" id="GO:0003677">
    <property type="term" value="F:DNA binding"/>
    <property type="evidence" value="ECO:0007669"/>
    <property type="project" value="UniProtKB-KW"/>
</dbReference>
<comment type="caution">
    <text evidence="6">The sequence shown here is derived from an EMBL/GenBank/DDBJ whole genome shotgun (WGS) entry which is preliminary data.</text>
</comment>
<keyword evidence="1" id="KW-0238">DNA-binding</keyword>
<dbReference type="Gene3D" id="3.40.50.1390">
    <property type="entry name" value="Resolvase, N-terminal catalytic domain"/>
    <property type="match status" value="1"/>
</dbReference>
<dbReference type="PANTHER" id="PTHR30461">
    <property type="entry name" value="DNA-INVERTASE FROM LAMBDOID PROPHAGE"/>
    <property type="match status" value="1"/>
</dbReference>
<dbReference type="InterPro" id="IPR011109">
    <property type="entry name" value="DNA_bind_recombinase_dom"/>
</dbReference>
<evidence type="ECO:0000259" key="5">
    <source>
        <dbReference type="PROSITE" id="PS51737"/>
    </source>
</evidence>
<reference evidence="6" key="2">
    <citation type="submission" date="2020-09" db="EMBL/GenBank/DDBJ databases">
        <authorList>
            <person name="Sun Q."/>
            <person name="Ohkuma M."/>
        </authorList>
    </citation>
    <scope>NUCLEOTIDE SEQUENCE</scope>
    <source>
        <strain evidence="6">JCM 5016</strain>
    </source>
</reference>
<dbReference type="Pfam" id="PF00239">
    <property type="entry name" value="Resolvase"/>
    <property type="match status" value="1"/>
</dbReference>
<accession>A0A918RDR0</accession>
<feature type="domain" description="Resolvase/invertase-type recombinase catalytic" evidence="4">
    <location>
        <begin position="14"/>
        <end position="162"/>
    </location>
</feature>
<dbReference type="Pfam" id="PF07508">
    <property type="entry name" value="Recombinase"/>
    <property type="match status" value="1"/>
</dbReference>
<dbReference type="PROSITE" id="PS51736">
    <property type="entry name" value="RECOMBINASES_3"/>
    <property type="match status" value="1"/>
</dbReference>
<dbReference type="CDD" id="cd00338">
    <property type="entry name" value="Ser_Recombinase"/>
    <property type="match status" value="1"/>
</dbReference>
<proteinExistence type="predicted"/>
<dbReference type="Gene3D" id="3.90.1750.20">
    <property type="entry name" value="Putative Large Serine Recombinase, Chain B, Domain 2"/>
    <property type="match status" value="1"/>
</dbReference>
<dbReference type="InterPro" id="IPR050639">
    <property type="entry name" value="SSR_resolvase"/>
</dbReference>
<feature type="domain" description="Recombinase" evidence="5">
    <location>
        <begin position="170"/>
        <end position="299"/>
    </location>
</feature>
<keyword evidence="7" id="KW-1185">Reference proteome</keyword>
<dbReference type="InterPro" id="IPR025827">
    <property type="entry name" value="Zn_ribbon_recom_dom"/>
</dbReference>
<feature type="coiled-coil region" evidence="3">
    <location>
        <begin position="377"/>
        <end position="443"/>
    </location>
</feature>